<evidence type="ECO:0000259" key="5">
    <source>
        <dbReference type="SMART" id="SM00576"/>
    </source>
</evidence>
<dbReference type="Pfam" id="PF07524">
    <property type="entry name" value="Bromo_TP"/>
    <property type="match status" value="1"/>
</dbReference>
<protein>
    <recommendedName>
        <fullName evidence="5">Bromodomain associated domain-containing protein</fullName>
    </recommendedName>
</protein>
<proteinExistence type="predicted"/>
<dbReference type="Gene3D" id="1.10.20.10">
    <property type="entry name" value="Histone, subunit A"/>
    <property type="match status" value="1"/>
</dbReference>
<evidence type="ECO:0000313" key="6">
    <source>
        <dbReference type="EMBL" id="KAK5781546.1"/>
    </source>
</evidence>
<reference evidence="7" key="1">
    <citation type="submission" date="2023-07" db="EMBL/GenBank/DDBJ databases">
        <title>A draft genome of Kazachstania heterogenica Y-27499.</title>
        <authorList>
            <person name="Donic C."/>
            <person name="Kralova J.S."/>
            <person name="Fidel L."/>
            <person name="Ben-Dor S."/>
            <person name="Jung S."/>
        </authorList>
    </citation>
    <scope>NUCLEOTIDE SEQUENCE [LARGE SCALE GENOMIC DNA]</scope>
    <source>
        <strain evidence="7">Y27499</strain>
    </source>
</reference>
<dbReference type="CDD" id="cd00076">
    <property type="entry name" value="HFD_SF"/>
    <property type="match status" value="1"/>
</dbReference>
<organism evidence="6 7">
    <name type="scientific">Arxiozyma heterogenica</name>
    <dbReference type="NCBI Taxonomy" id="278026"/>
    <lineage>
        <taxon>Eukaryota</taxon>
        <taxon>Fungi</taxon>
        <taxon>Dikarya</taxon>
        <taxon>Ascomycota</taxon>
        <taxon>Saccharomycotina</taxon>
        <taxon>Saccharomycetes</taxon>
        <taxon>Saccharomycetales</taxon>
        <taxon>Saccharomycetaceae</taxon>
        <taxon>Arxiozyma</taxon>
    </lineage>
</organism>
<evidence type="ECO:0000256" key="4">
    <source>
        <dbReference type="ARBA" id="ARBA00023242"/>
    </source>
</evidence>
<evidence type="ECO:0000313" key="7">
    <source>
        <dbReference type="Proteomes" id="UP001306508"/>
    </source>
</evidence>
<feature type="domain" description="Bromodomain associated" evidence="5">
    <location>
        <begin position="5"/>
        <end position="87"/>
    </location>
</feature>
<dbReference type="SMART" id="SM00576">
    <property type="entry name" value="BTP"/>
    <property type="match status" value="1"/>
</dbReference>
<dbReference type="AlphaFoldDB" id="A0AAN7ZYQ3"/>
<keyword evidence="7" id="KW-1185">Reference proteome</keyword>
<evidence type="ECO:0000256" key="2">
    <source>
        <dbReference type="ARBA" id="ARBA00023015"/>
    </source>
</evidence>
<keyword evidence="4" id="KW-0539">Nucleus</keyword>
<evidence type="ECO:0000256" key="3">
    <source>
        <dbReference type="ARBA" id="ARBA00023163"/>
    </source>
</evidence>
<dbReference type="EMBL" id="JAWIZZ010000035">
    <property type="protein sequence ID" value="KAK5781546.1"/>
    <property type="molecule type" value="Genomic_DNA"/>
</dbReference>
<keyword evidence="2" id="KW-0805">Transcription regulation</keyword>
<gene>
    <name evidence="6" type="ORF">RI543_001095</name>
</gene>
<evidence type="ECO:0000256" key="1">
    <source>
        <dbReference type="ARBA" id="ARBA00004123"/>
    </source>
</evidence>
<comment type="subcellular location">
    <subcellularLocation>
        <location evidence="1">Nucleus</location>
    </subcellularLocation>
</comment>
<name>A0AAN7ZYQ3_9SACH</name>
<dbReference type="GO" id="GO:0046982">
    <property type="term" value="F:protein heterodimerization activity"/>
    <property type="evidence" value="ECO:0007669"/>
    <property type="project" value="InterPro"/>
</dbReference>
<comment type="caution">
    <text evidence="6">The sequence shown here is derived from an EMBL/GenBank/DDBJ whole genome shotgun (WGS) entry which is preliminary data.</text>
</comment>
<dbReference type="GO" id="GO:0005634">
    <property type="term" value="C:nucleus"/>
    <property type="evidence" value="ECO:0007669"/>
    <property type="project" value="UniProtKB-SubCell"/>
</dbReference>
<dbReference type="InterPro" id="IPR006565">
    <property type="entry name" value="BTP"/>
</dbReference>
<keyword evidence="3" id="KW-0804">Transcription</keyword>
<accession>A0AAN7ZYQ3</accession>
<dbReference type="InterPro" id="IPR009072">
    <property type="entry name" value="Histone-fold"/>
</dbReference>
<sequence length="472" mass="53876">MTVNDEFYFALLRISMLQLLKSIGFDRAKPSTVDIFTDLYIKWLELMLKEINKLSMARQSTETDDNNNIALQDIVQAMINLGQIKPVDILDIFDENPSLPSDKGLLLLKNWFLHDMQLKYVKNLSIPPIEVIKSDLTKKIETMATTKHGFTIGPTKDGPNDNLGTNNNIIPNSYSNMNDYLNKLNPGQTNPFDEDIQKELIKQEELIDEILNNGDTDNWIKFILIRQRLNLWNKKNQNSLPISISQLSSVSGLKNSLLHSMLQFSKEDCDYYSNNKLQTIPTKSNNDYLPIISESSINNNGNSDLTYHNESNLESLEENTILVKKSQEYMQKLPAMDKENRLDTIKLSFENDLLESESESENDYKNNNGYGEVSAKEMDANENQLEEPVDPNDVEMDDNEGDDINEQYIGNNVDDPLFPNPIVESSNFQFTTSVTGDITDETNGVNNLELAAMEDMDNTFQRRQSLDFGQPF</sequence>
<dbReference type="Proteomes" id="UP001306508">
    <property type="component" value="Unassembled WGS sequence"/>
</dbReference>